<proteinExistence type="predicted"/>
<dbReference type="OrthoDB" id="5401450at2"/>
<keyword evidence="3" id="KW-1185">Reference proteome</keyword>
<feature type="region of interest" description="Disordered" evidence="1">
    <location>
        <begin position="302"/>
        <end position="328"/>
    </location>
</feature>
<evidence type="ECO:0000313" key="3">
    <source>
        <dbReference type="Proteomes" id="UP000184171"/>
    </source>
</evidence>
<dbReference type="EMBL" id="FQZT01000012">
    <property type="protein sequence ID" value="SHJ68254.1"/>
    <property type="molecule type" value="Genomic_DNA"/>
</dbReference>
<evidence type="ECO:0008006" key="4">
    <source>
        <dbReference type="Google" id="ProtNLM"/>
    </source>
</evidence>
<sequence>MSIVNPLATPNQVTPQQAAVPVESAEQRQIDLRPEQMVRATVVEGGLDRALLEMNHQQYRAKSDIELQAGQKLMLQVLQTQPTLEFRIVNDPLLSRLGQLLPLLSQNYDWAKLLESIQQPQQQQNLPPTAKEVHQQLLQLLQPNGQAPVGLDTNLAKLPRQLQQLFQAVANNPDKIVLPQQGQAQAPQGALLQAQPVPVGEASAAAQTQIAQLAKDLQVQLSQLQQAGNKPMAESWLAETRNILQPLHQQNAAQLHLQAKPQMDNLFALLGQMRQQPNLPPQLSGELERLVLQLKQPDASLLNPEQKSQPQQVAGQAQDASAARPQQAVAAPQVTAESIRQAIQASGVYRPPAGAAQATQPNTVTAPVVPAEISAGLEKLLAQVQQAQADGGKLPPELLGRLEGLLDKLQRLPQVQGLTQPLLPGLENINQQLVQLIQQGPQQPNGGALGVLSQLFGFHLEAELLKGKTKEALANLKASLLAMQKELGEEVKEPLKRLELFQLCKARLAEEQVQFIPLPFNELEEGYLLMEQGQQDDEDDAVEPPLHITLSLRVSALGNMRVDMLYDQHGLHLRMACESKEKMAYLQEHASELEESIETVSLNALSFSDDARVPSRELLEKLLPDALGMLNTRI</sequence>
<evidence type="ECO:0000256" key="1">
    <source>
        <dbReference type="SAM" id="MobiDB-lite"/>
    </source>
</evidence>
<evidence type="ECO:0000313" key="2">
    <source>
        <dbReference type="EMBL" id="SHJ68254.1"/>
    </source>
</evidence>
<dbReference type="AlphaFoldDB" id="A0A1M6LAR1"/>
<feature type="compositionally biased region" description="Polar residues" evidence="1">
    <location>
        <begin position="303"/>
        <end position="319"/>
    </location>
</feature>
<dbReference type="STRING" id="1122189.SAMN02745165_02939"/>
<feature type="region of interest" description="Disordered" evidence="1">
    <location>
        <begin position="1"/>
        <end position="21"/>
    </location>
</feature>
<feature type="compositionally biased region" description="Polar residues" evidence="1">
    <location>
        <begin position="8"/>
        <end position="17"/>
    </location>
</feature>
<name>A0A1M6LAR1_MALRU</name>
<protein>
    <recommendedName>
        <fullName evidence="4">Hook-length control protein FliK</fullName>
    </recommendedName>
</protein>
<dbReference type="Proteomes" id="UP000184171">
    <property type="component" value="Unassembled WGS sequence"/>
</dbReference>
<dbReference type="RefSeq" id="WP_072909494.1">
    <property type="nucleotide sequence ID" value="NZ_FQZT01000012.1"/>
</dbReference>
<accession>A0A1M6LAR1</accession>
<organism evidence="2 3">
    <name type="scientific">Malonomonas rubra DSM 5091</name>
    <dbReference type="NCBI Taxonomy" id="1122189"/>
    <lineage>
        <taxon>Bacteria</taxon>
        <taxon>Pseudomonadati</taxon>
        <taxon>Thermodesulfobacteriota</taxon>
        <taxon>Desulfuromonadia</taxon>
        <taxon>Desulfuromonadales</taxon>
        <taxon>Geopsychrobacteraceae</taxon>
        <taxon>Malonomonas</taxon>
    </lineage>
</organism>
<reference evidence="2 3" key="1">
    <citation type="submission" date="2016-11" db="EMBL/GenBank/DDBJ databases">
        <authorList>
            <person name="Jaros S."/>
            <person name="Januszkiewicz K."/>
            <person name="Wedrychowicz H."/>
        </authorList>
    </citation>
    <scope>NUCLEOTIDE SEQUENCE [LARGE SCALE GENOMIC DNA]</scope>
    <source>
        <strain evidence="2 3">DSM 5091</strain>
    </source>
</reference>
<gene>
    <name evidence="2" type="ORF">SAMN02745165_02939</name>
</gene>